<evidence type="ECO:0000256" key="1">
    <source>
        <dbReference type="ARBA" id="ARBA00004761"/>
    </source>
</evidence>
<comment type="caution">
    <text evidence="6">The sequence shown here is derived from an EMBL/GenBank/DDBJ whole genome shotgun (WGS) entry which is preliminary data.</text>
</comment>
<dbReference type="Proteomes" id="UP000555728">
    <property type="component" value="Unassembled WGS sequence"/>
</dbReference>
<protein>
    <submittedName>
        <fullName evidence="6">2-dehydro-3-deoxyphosphogalactonate aldolase</fullName>
        <ecNumber evidence="6">4.1.2.21</ecNumber>
    </submittedName>
</protein>
<dbReference type="Gene3D" id="3.20.20.70">
    <property type="entry name" value="Aldolase class I"/>
    <property type="match status" value="1"/>
</dbReference>
<dbReference type="AlphaFoldDB" id="A0A7W6WKN8"/>
<proteinExistence type="inferred from homology"/>
<name>A0A7W6WKN8_9PROT</name>
<dbReference type="RefSeq" id="WP_184434103.1">
    <property type="nucleotide sequence ID" value="NZ_JACIGI010000011.1"/>
</dbReference>
<evidence type="ECO:0000313" key="6">
    <source>
        <dbReference type="EMBL" id="MBB4285974.1"/>
    </source>
</evidence>
<organism evidence="6 7">
    <name type="scientific">Roseospira goensis</name>
    <dbReference type="NCBI Taxonomy" id="391922"/>
    <lineage>
        <taxon>Bacteria</taxon>
        <taxon>Pseudomonadati</taxon>
        <taxon>Pseudomonadota</taxon>
        <taxon>Alphaproteobacteria</taxon>
        <taxon>Rhodospirillales</taxon>
        <taxon>Rhodospirillaceae</taxon>
        <taxon>Roseospira</taxon>
    </lineage>
</organism>
<evidence type="ECO:0000256" key="2">
    <source>
        <dbReference type="ARBA" id="ARBA00006906"/>
    </source>
</evidence>
<gene>
    <name evidence="6" type="ORF">GGD88_001697</name>
</gene>
<comment type="pathway">
    <text evidence="1">Carbohydrate acid metabolism.</text>
</comment>
<dbReference type="PANTHER" id="PTHR30246:SF1">
    <property type="entry name" value="2-DEHYDRO-3-DEOXY-6-PHOSPHOGALACTONATE ALDOLASE-RELATED"/>
    <property type="match status" value="1"/>
</dbReference>
<dbReference type="CDD" id="cd00452">
    <property type="entry name" value="KDPG_aldolase"/>
    <property type="match status" value="1"/>
</dbReference>
<evidence type="ECO:0000256" key="4">
    <source>
        <dbReference type="ARBA" id="ARBA00023239"/>
    </source>
</evidence>
<dbReference type="EC" id="4.1.2.21" evidence="6"/>
<dbReference type="EMBL" id="JACIGI010000011">
    <property type="protein sequence ID" value="MBB4285974.1"/>
    <property type="molecule type" value="Genomic_DNA"/>
</dbReference>
<dbReference type="InterPro" id="IPR000887">
    <property type="entry name" value="Aldlse_KDPG_KHG"/>
</dbReference>
<comment type="subunit">
    <text evidence="3">Homotrimer.</text>
</comment>
<dbReference type="GO" id="GO:0008674">
    <property type="term" value="F:2-dehydro-3-deoxy-6-phosphogalactonate aldolase activity"/>
    <property type="evidence" value="ECO:0007669"/>
    <property type="project" value="UniProtKB-EC"/>
</dbReference>
<evidence type="ECO:0000313" key="7">
    <source>
        <dbReference type="Proteomes" id="UP000555728"/>
    </source>
</evidence>
<dbReference type="SUPFAM" id="SSF51569">
    <property type="entry name" value="Aldolase"/>
    <property type="match status" value="1"/>
</dbReference>
<dbReference type="NCBIfam" id="NF006600">
    <property type="entry name" value="PRK09140.1"/>
    <property type="match status" value="1"/>
</dbReference>
<keyword evidence="4 6" id="KW-0456">Lyase</keyword>
<keyword evidence="5" id="KW-0119">Carbohydrate metabolism</keyword>
<dbReference type="PANTHER" id="PTHR30246">
    <property type="entry name" value="2-KETO-3-DEOXY-6-PHOSPHOGLUCONATE ALDOLASE"/>
    <property type="match status" value="1"/>
</dbReference>
<evidence type="ECO:0000256" key="5">
    <source>
        <dbReference type="ARBA" id="ARBA00023277"/>
    </source>
</evidence>
<dbReference type="Pfam" id="PF01081">
    <property type="entry name" value="Aldolase"/>
    <property type="match status" value="1"/>
</dbReference>
<sequence>MTADPTHDAAFEAAFAAMPLVAVLRGLTPDEALPVADALVDAGFTLLEVPLNSPEPFESIARLLAHCPPGVMVGAGTVLTPEDAGRLAALGAGLMVTPNTDPGVIDAGVRAGLVPLIGCMTPTEALLATRHGATVLKVFPAARLGPDYLKDIRAVLPRGTRLIPLGGIDVSRMAAFHAAGADGLGMGSNLYKPGRPAAEVGAIARDLVAEWRRLTAG</sequence>
<keyword evidence="7" id="KW-1185">Reference proteome</keyword>
<reference evidence="6 7" key="1">
    <citation type="submission" date="2020-08" db="EMBL/GenBank/DDBJ databases">
        <title>Genome sequencing of Purple Non-Sulfur Bacteria from various extreme environments.</title>
        <authorList>
            <person name="Mayer M."/>
        </authorList>
    </citation>
    <scope>NUCLEOTIDE SEQUENCE [LARGE SCALE GENOMIC DNA]</scope>
    <source>
        <strain evidence="6 7">JA135</strain>
    </source>
</reference>
<accession>A0A7W6WKN8</accession>
<evidence type="ECO:0000256" key="3">
    <source>
        <dbReference type="ARBA" id="ARBA00011233"/>
    </source>
</evidence>
<dbReference type="InterPro" id="IPR013785">
    <property type="entry name" value="Aldolase_TIM"/>
</dbReference>
<comment type="similarity">
    <text evidence="2">Belongs to the KHG/KDPG aldolase family.</text>
</comment>